<keyword evidence="3" id="KW-1185">Reference proteome</keyword>
<dbReference type="EMBL" id="CAQQ02392307">
    <property type="status" value="NOT_ANNOTATED_CDS"/>
    <property type="molecule type" value="Genomic_DNA"/>
</dbReference>
<organism evidence="2 3">
    <name type="scientific">Megaselia scalaris</name>
    <name type="common">Humpbacked fly</name>
    <name type="synonym">Phora scalaris</name>
    <dbReference type="NCBI Taxonomy" id="36166"/>
    <lineage>
        <taxon>Eukaryota</taxon>
        <taxon>Metazoa</taxon>
        <taxon>Ecdysozoa</taxon>
        <taxon>Arthropoda</taxon>
        <taxon>Hexapoda</taxon>
        <taxon>Insecta</taxon>
        <taxon>Pterygota</taxon>
        <taxon>Neoptera</taxon>
        <taxon>Endopterygota</taxon>
        <taxon>Diptera</taxon>
        <taxon>Brachycera</taxon>
        <taxon>Muscomorpha</taxon>
        <taxon>Platypezoidea</taxon>
        <taxon>Phoridae</taxon>
        <taxon>Megaseliini</taxon>
        <taxon>Megaselia</taxon>
    </lineage>
</organism>
<dbReference type="Proteomes" id="UP000015102">
    <property type="component" value="Unassembled WGS sequence"/>
</dbReference>
<evidence type="ECO:0000313" key="2">
    <source>
        <dbReference type="EnsemblMetazoa" id="MESCA002090-PA"/>
    </source>
</evidence>
<evidence type="ECO:0000256" key="1">
    <source>
        <dbReference type="SAM" id="Phobius"/>
    </source>
</evidence>
<feature type="transmembrane region" description="Helical" evidence="1">
    <location>
        <begin position="28"/>
        <end position="47"/>
    </location>
</feature>
<keyword evidence="1" id="KW-0812">Transmembrane</keyword>
<accession>T1GFE9</accession>
<dbReference type="EnsemblMetazoa" id="MESCA002090-RA">
    <property type="protein sequence ID" value="MESCA002090-PA"/>
    <property type="gene ID" value="MESCA002090"/>
</dbReference>
<protein>
    <submittedName>
        <fullName evidence="2">Uncharacterized protein</fullName>
    </submittedName>
</protein>
<keyword evidence="1" id="KW-1133">Transmembrane helix</keyword>
<dbReference type="HOGENOM" id="CLU_2576580_0_0_1"/>
<keyword evidence="1" id="KW-0472">Membrane</keyword>
<reference evidence="2" key="2">
    <citation type="submission" date="2015-06" db="UniProtKB">
        <authorList>
            <consortium name="EnsemblMetazoa"/>
        </authorList>
    </citation>
    <scope>IDENTIFICATION</scope>
</reference>
<name>T1GFE9_MEGSC</name>
<proteinExistence type="predicted"/>
<reference evidence="3" key="1">
    <citation type="submission" date="2013-02" db="EMBL/GenBank/DDBJ databases">
        <authorList>
            <person name="Hughes D."/>
        </authorList>
    </citation>
    <scope>NUCLEOTIDE SEQUENCE</scope>
    <source>
        <strain>Durham</strain>
        <strain evidence="3">NC isolate 2 -- Noor lab</strain>
    </source>
</reference>
<dbReference type="AlphaFoldDB" id="T1GFE9"/>
<dbReference type="EMBL" id="CAQQ02392306">
    <property type="status" value="NOT_ANNOTATED_CDS"/>
    <property type="molecule type" value="Genomic_DNA"/>
</dbReference>
<evidence type="ECO:0000313" key="3">
    <source>
        <dbReference type="Proteomes" id="UP000015102"/>
    </source>
</evidence>
<sequence length="81" mass="9274">MKDDLPIRSCLVLSHLIHVGNPQIPLIFVYYVYPSGIKVSSIFVTLLSKHKLFFGKLFWNPNIYIVILVPESPQLSSNNYP</sequence>